<accession>A0A2K4ZCB4</accession>
<reference evidence="2 3" key="1">
    <citation type="submission" date="2018-01" db="EMBL/GenBank/DDBJ databases">
        <authorList>
            <person name="Gaut B.S."/>
            <person name="Morton B.R."/>
            <person name="Clegg M.T."/>
            <person name="Duvall M.R."/>
        </authorList>
    </citation>
    <scope>NUCLEOTIDE SEQUENCE [LARGE SCALE GENOMIC DNA]</scope>
    <source>
        <strain evidence="2">GP69</strain>
    </source>
</reference>
<name>A0A2K4ZCB4_9FIRM</name>
<evidence type="ECO:0000313" key="2">
    <source>
        <dbReference type="EMBL" id="SOY28105.1"/>
    </source>
</evidence>
<dbReference type="AlphaFoldDB" id="A0A2K4ZCB4"/>
<sequence>MLGKLIRHEWKETSKMGCLLLFVVVLITLFGWLAFRTPMWKSISNGNASFSWLDIFSVLTLMMYVMMLAGINYGITIYLGVRFYQTMYTDQGYLTHTLPVTKHQLLLSKILVSGLWIFFLMLSLYLSVFILGASMLSLFLPQGYSLASLWRELGLNFGELLELIGEEMDFNVIRWLVTLVVTTILSPFATVTILFGAISMGQLFSKHRVLAAILSYIGIMVAVSVLSSVFRSILMFSRITSAGSYLNNSLDSSIIINLLLAVGLYFVSWHVTSNRLNMQ</sequence>
<feature type="transmembrane region" description="Helical" evidence="1">
    <location>
        <begin position="172"/>
        <end position="197"/>
    </location>
</feature>
<feature type="transmembrane region" description="Helical" evidence="1">
    <location>
        <begin position="254"/>
        <end position="272"/>
    </location>
</feature>
<evidence type="ECO:0000256" key="1">
    <source>
        <dbReference type="SAM" id="Phobius"/>
    </source>
</evidence>
<dbReference type="EMBL" id="OFSM01000003">
    <property type="protein sequence ID" value="SOY28105.1"/>
    <property type="molecule type" value="Genomic_DNA"/>
</dbReference>
<gene>
    <name evidence="2" type="ORF">AMURIS_00813</name>
</gene>
<keyword evidence="1" id="KW-0812">Transmembrane</keyword>
<dbReference type="RefSeq" id="WP_103238201.1">
    <property type="nucleotide sequence ID" value="NZ_JANJZD010000003.1"/>
</dbReference>
<keyword evidence="3" id="KW-1185">Reference proteome</keyword>
<proteinExistence type="predicted"/>
<evidence type="ECO:0008006" key="4">
    <source>
        <dbReference type="Google" id="ProtNLM"/>
    </source>
</evidence>
<protein>
    <recommendedName>
        <fullName evidence="4">ABC-2 family transporter protein</fullName>
    </recommendedName>
</protein>
<keyword evidence="1" id="KW-1133">Transmembrane helix</keyword>
<feature type="transmembrane region" description="Helical" evidence="1">
    <location>
        <begin position="115"/>
        <end position="140"/>
    </location>
</feature>
<keyword evidence="1" id="KW-0472">Membrane</keyword>
<feature type="transmembrane region" description="Helical" evidence="1">
    <location>
        <begin position="209"/>
        <end position="234"/>
    </location>
</feature>
<organism evidence="2 3">
    <name type="scientific">Acetatifactor muris</name>
    <dbReference type="NCBI Taxonomy" id="879566"/>
    <lineage>
        <taxon>Bacteria</taxon>
        <taxon>Bacillati</taxon>
        <taxon>Bacillota</taxon>
        <taxon>Clostridia</taxon>
        <taxon>Lachnospirales</taxon>
        <taxon>Lachnospiraceae</taxon>
        <taxon>Acetatifactor</taxon>
    </lineage>
</organism>
<dbReference type="Proteomes" id="UP000236311">
    <property type="component" value="Unassembled WGS sequence"/>
</dbReference>
<feature type="transmembrane region" description="Helical" evidence="1">
    <location>
        <begin position="16"/>
        <end position="35"/>
    </location>
</feature>
<feature type="transmembrane region" description="Helical" evidence="1">
    <location>
        <begin position="55"/>
        <end position="81"/>
    </location>
</feature>
<dbReference type="OrthoDB" id="9816138at2"/>
<evidence type="ECO:0000313" key="3">
    <source>
        <dbReference type="Proteomes" id="UP000236311"/>
    </source>
</evidence>